<feature type="transmembrane region" description="Helical" evidence="1">
    <location>
        <begin position="115"/>
        <end position="134"/>
    </location>
</feature>
<evidence type="ECO:0000256" key="1">
    <source>
        <dbReference type="SAM" id="Phobius"/>
    </source>
</evidence>
<dbReference type="EMBL" id="HBUE01101728">
    <property type="protein sequence ID" value="CAG6485703.1"/>
    <property type="molecule type" value="Transcribed_RNA"/>
</dbReference>
<reference evidence="2" key="1">
    <citation type="submission" date="2021-05" db="EMBL/GenBank/DDBJ databases">
        <authorList>
            <person name="Alioto T."/>
            <person name="Alioto T."/>
            <person name="Gomez Garrido J."/>
        </authorList>
    </citation>
    <scope>NUCLEOTIDE SEQUENCE</scope>
</reference>
<evidence type="ECO:0000313" key="2">
    <source>
        <dbReference type="EMBL" id="CAG6485703.1"/>
    </source>
</evidence>
<proteinExistence type="predicted"/>
<keyword evidence="1" id="KW-1133">Transmembrane helix</keyword>
<protein>
    <submittedName>
        <fullName evidence="2">(northern house mosquito) hypothetical protein</fullName>
    </submittedName>
</protein>
<dbReference type="AlphaFoldDB" id="A0A8D8C3N3"/>
<keyword evidence="1" id="KW-0812">Transmembrane</keyword>
<sequence length="147" mass="16854">MSGAFRACIYSTRIAWTSGWSRTSTARSAASTSRCRRTLAIFDTAADGHLLNGGKRRRRRSRRNGKPAMCCCISSTEFFFFCACKISVRRKQRKIILVLSVIDSISQGDDDLYDLFFFLFVAFCSCFLIIIYLWNSVLRLFFSCFIL</sequence>
<keyword evidence="1" id="KW-0472">Membrane</keyword>
<accession>A0A8D8C3N3</accession>
<organism evidence="2">
    <name type="scientific">Culex pipiens</name>
    <name type="common">House mosquito</name>
    <dbReference type="NCBI Taxonomy" id="7175"/>
    <lineage>
        <taxon>Eukaryota</taxon>
        <taxon>Metazoa</taxon>
        <taxon>Ecdysozoa</taxon>
        <taxon>Arthropoda</taxon>
        <taxon>Hexapoda</taxon>
        <taxon>Insecta</taxon>
        <taxon>Pterygota</taxon>
        <taxon>Neoptera</taxon>
        <taxon>Endopterygota</taxon>
        <taxon>Diptera</taxon>
        <taxon>Nematocera</taxon>
        <taxon>Culicoidea</taxon>
        <taxon>Culicidae</taxon>
        <taxon>Culicinae</taxon>
        <taxon>Culicini</taxon>
        <taxon>Culex</taxon>
        <taxon>Culex</taxon>
    </lineage>
</organism>
<name>A0A8D8C3N3_CULPI</name>